<dbReference type="KEGG" id="csx:CSING_12595"/>
<feature type="transmembrane region" description="Helical" evidence="1">
    <location>
        <begin position="266"/>
        <end position="287"/>
    </location>
</feature>
<dbReference type="Gene3D" id="1.20.210.10">
    <property type="entry name" value="Cytochrome c oxidase-like, subunit I domain"/>
    <property type="match status" value="1"/>
</dbReference>
<accession>A0A0B6F4A7</accession>
<dbReference type="HOGENOM" id="CLU_037932_0_0_11"/>
<feature type="transmembrane region" description="Helical" evidence="1">
    <location>
        <begin position="111"/>
        <end position="131"/>
    </location>
</feature>
<evidence type="ECO:0008006" key="4">
    <source>
        <dbReference type="Google" id="ProtNLM"/>
    </source>
</evidence>
<gene>
    <name evidence="2" type="ORF">CSING_12595</name>
</gene>
<feature type="transmembrane region" description="Helical" evidence="1">
    <location>
        <begin position="237"/>
        <end position="259"/>
    </location>
</feature>
<feature type="transmembrane region" description="Helical" evidence="1">
    <location>
        <begin position="366"/>
        <end position="388"/>
    </location>
</feature>
<feature type="transmembrane region" description="Helical" evidence="1">
    <location>
        <begin position="342"/>
        <end position="360"/>
    </location>
</feature>
<dbReference type="RefSeq" id="WP_042532729.1">
    <property type="nucleotide sequence ID" value="NZ_CP010827.1"/>
</dbReference>
<organism evidence="2 3">
    <name type="scientific">Corynebacterium singulare</name>
    <dbReference type="NCBI Taxonomy" id="161899"/>
    <lineage>
        <taxon>Bacteria</taxon>
        <taxon>Bacillati</taxon>
        <taxon>Actinomycetota</taxon>
        <taxon>Actinomycetes</taxon>
        <taxon>Mycobacteriales</taxon>
        <taxon>Corynebacteriaceae</taxon>
        <taxon>Corynebacterium</taxon>
    </lineage>
</organism>
<evidence type="ECO:0000256" key="1">
    <source>
        <dbReference type="SAM" id="Phobius"/>
    </source>
</evidence>
<dbReference type="AlphaFoldDB" id="A0A0B6F4A7"/>
<sequence>MDKWSPRTWHRKASRPVSIWMMVFLVAGASHILIPNYRWVLIHLFTLGILTNSIIVWSQHLTEKFVQLRLPDSARPRQLARIYLLNAGVIVVLLGQLLVQAWDKHWILTQIGATLVAAAVLWHGVVLYGLWRQAESKRFRPVVAAYVASAFFLAVGAVLGALLAVHPSHPRLLIAHVTANVGGFVGLAAAGSLTILFPSIWRTKGVNPRMNLSFALLSLGVIATLIGSVWNIPEVGLIIYCLGWLASLEGWLVNVLTVAEEPRGRITFPALSVLFSAFWLVGGLTYYTAQHFFTDEPKIPMLALVVGFAAQLLVGVMSYLMPTTMGGGPSAVRAGLQEYNRWGIGRSVFINGGLALWLATSSSLTMVIASLLSLGSMALLPVLTARAVKAQKAVLQKKAEGPAPATATDWNQALIALGVLVLVGALSFVL</sequence>
<feature type="transmembrane region" description="Helical" evidence="1">
    <location>
        <begin position="177"/>
        <end position="200"/>
    </location>
</feature>
<feature type="transmembrane region" description="Helical" evidence="1">
    <location>
        <begin position="212"/>
        <end position="231"/>
    </location>
</feature>
<reference evidence="2 3" key="1">
    <citation type="journal article" date="2015" name="Genome Announc.">
        <title>Complete Genome Sequence and Annotation of Corynebacterium singulare DSM 44357, Isolated from a Human Semen Specimen.</title>
        <authorList>
            <person name="Merten M."/>
            <person name="Brinkrolf K."/>
            <person name="Albersmeier A."/>
            <person name="Kutter Y."/>
            <person name="Ruckert C."/>
            <person name="Tauch A."/>
        </authorList>
    </citation>
    <scope>NUCLEOTIDE SEQUENCE [LARGE SCALE GENOMIC DNA]</scope>
    <source>
        <strain evidence="2">IBS B52218</strain>
    </source>
</reference>
<feature type="transmembrane region" description="Helical" evidence="1">
    <location>
        <begin position="17"/>
        <end position="34"/>
    </location>
</feature>
<feature type="transmembrane region" description="Helical" evidence="1">
    <location>
        <begin position="143"/>
        <end position="165"/>
    </location>
</feature>
<dbReference type="STRING" id="161899.CSING_12595"/>
<name>A0A0B6F4A7_9CORY</name>
<keyword evidence="1" id="KW-1133">Transmembrane helix</keyword>
<feature type="transmembrane region" description="Helical" evidence="1">
    <location>
        <begin position="40"/>
        <end position="58"/>
    </location>
</feature>
<feature type="transmembrane region" description="Helical" evidence="1">
    <location>
        <begin position="79"/>
        <end position="99"/>
    </location>
</feature>
<keyword evidence="1" id="KW-0472">Membrane</keyword>
<evidence type="ECO:0000313" key="2">
    <source>
        <dbReference type="EMBL" id="AJI80009.1"/>
    </source>
</evidence>
<protein>
    <recommendedName>
        <fullName evidence="4">Copper oxidase</fullName>
    </recommendedName>
</protein>
<feature type="transmembrane region" description="Helical" evidence="1">
    <location>
        <begin position="299"/>
        <end position="321"/>
    </location>
</feature>
<feature type="transmembrane region" description="Helical" evidence="1">
    <location>
        <begin position="409"/>
        <end position="429"/>
    </location>
</feature>
<evidence type="ECO:0000313" key="3">
    <source>
        <dbReference type="Proteomes" id="UP000031890"/>
    </source>
</evidence>
<dbReference type="InterPro" id="IPR036927">
    <property type="entry name" value="Cyt_c_oxase-like_su1_sf"/>
</dbReference>
<keyword evidence="1" id="KW-0812">Transmembrane</keyword>
<dbReference type="EMBL" id="CP010827">
    <property type="protein sequence ID" value="AJI80009.1"/>
    <property type="molecule type" value="Genomic_DNA"/>
</dbReference>
<dbReference type="Proteomes" id="UP000031890">
    <property type="component" value="Chromosome"/>
</dbReference>
<proteinExistence type="predicted"/>